<comment type="caution">
    <text evidence="1">The sequence shown here is derived from an EMBL/GenBank/DDBJ whole genome shotgun (WGS) entry which is preliminary data.</text>
</comment>
<organism evidence="1 2">
    <name type="scientific">Streptomyces xiangluensis</name>
    <dbReference type="NCBI Taxonomy" id="2665720"/>
    <lineage>
        <taxon>Bacteria</taxon>
        <taxon>Bacillati</taxon>
        <taxon>Actinomycetota</taxon>
        <taxon>Actinomycetes</taxon>
        <taxon>Kitasatosporales</taxon>
        <taxon>Streptomycetaceae</taxon>
        <taxon>Streptomyces</taxon>
    </lineage>
</organism>
<reference evidence="2" key="1">
    <citation type="journal article" date="2019" name="Int. J. Syst. Evol. Microbiol.">
        <title>The Global Catalogue of Microorganisms (GCM) 10K type strain sequencing project: providing services to taxonomists for standard genome sequencing and annotation.</title>
        <authorList>
            <consortium name="The Broad Institute Genomics Platform"/>
            <consortium name="The Broad Institute Genome Sequencing Center for Infectious Disease"/>
            <person name="Wu L."/>
            <person name="Ma J."/>
        </authorList>
    </citation>
    <scope>NUCLEOTIDE SEQUENCE [LARGE SCALE GENOMIC DNA]</scope>
    <source>
        <strain evidence="2">DT43</strain>
    </source>
</reference>
<evidence type="ECO:0000313" key="1">
    <source>
        <dbReference type="EMBL" id="MFC4463488.1"/>
    </source>
</evidence>
<proteinExistence type="predicted"/>
<keyword evidence="2" id="KW-1185">Reference proteome</keyword>
<evidence type="ECO:0000313" key="2">
    <source>
        <dbReference type="Proteomes" id="UP001596012"/>
    </source>
</evidence>
<protein>
    <submittedName>
        <fullName evidence="1">Uncharacterized protein</fullName>
    </submittedName>
</protein>
<accession>A0ABV8YI11</accession>
<dbReference type="EMBL" id="JBHSFG010000005">
    <property type="protein sequence ID" value="MFC4463488.1"/>
    <property type="molecule type" value="Genomic_DNA"/>
</dbReference>
<name>A0ABV8YI11_9ACTN</name>
<gene>
    <name evidence="1" type="ORF">ACFPH6_02500</name>
</gene>
<dbReference type="Proteomes" id="UP001596012">
    <property type="component" value="Unassembled WGS sequence"/>
</dbReference>
<sequence length="379" mass="40603">MNMRMLKVNMALAAMLLLFVTVAGLRAVIDSGMAWKYDKVFEETGELNDVMATAADDIWVAGDSFLLHDDGTGWQRRPMPSSFGSSLFEHVRLDAVGSSGILLTASMEEGGAPHMARWDGTRWTALPELPDGHPVADVRAFAADDIWVLDGEAGASHWDGARWTAMDLPVAVTSLDGVASDDLWAVGYHYPHGPDEGLGSPGAQPATVHWDGRAWKPVPTPDYHYTVPAPEQLAYFTEVVALAKDDIRVYGDLTSIPEDDEGDPLPEAIRSRWNGTGWIKLPNSKGACSDRGRWVRDGERGVVLSAGRYLTGGGNCEGISLSELPSADWIEAGSQQSLRLNAIAAVPGTDKILGVGSAEAAHDGSATSRSVIVSLKRSP</sequence>